<feature type="non-terminal residue" evidence="2">
    <location>
        <position position="1"/>
    </location>
</feature>
<gene>
    <name evidence="2" type="ORF">AVDCRST_MAG23-2193</name>
</gene>
<evidence type="ECO:0000256" key="1">
    <source>
        <dbReference type="SAM" id="MobiDB-lite"/>
    </source>
</evidence>
<dbReference type="AlphaFoldDB" id="A0A6J4U7Q5"/>
<proteinExistence type="predicted"/>
<accession>A0A6J4U7Q5</accession>
<sequence length="133" mass="14713">EQGILPVRRREVRGGGRASRSRRLPLPQVPKIFGPPFRLHRRAAIGGSDQRRGQGGLVSVVGKGAARLLRCVRLVALLGPFVQGLDRHRHGRIRHAHRHAAPRAYLCRGQGRLLRDRGRSGAVSHRSLGSRDL</sequence>
<feature type="non-terminal residue" evidence="2">
    <location>
        <position position="133"/>
    </location>
</feature>
<dbReference type="EMBL" id="CADCWD010000073">
    <property type="protein sequence ID" value="CAA9542167.1"/>
    <property type="molecule type" value="Genomic_DNA"/>
</dbReference>
<reference evidence="2" key="1">
    <citation type="submission" date="2020-02" db="EMBL/GenBank/DDBJ databases">
        <authorList>
            <person name="Meier V. D."/>
        </authorList>
    </citation>
    <scope>NUCLEOTIDE SEQUENCE</scope>
    <source>
        <strain evidence="2">AVDCRST_MAG23</strain>
    </source>
</reference>
<organism evidence="2">
    <name type="scientific">uncultured Sphingosinicella sp</name>
    <dbReference type="NCBI Taxonomy" id="478748"/>
    <lineage>
        <taxon>Bacteria</taxon>
        <taxon>Pseudomonadati</taxon>
        <taxon>Pseudomonadota</taxon>
        <taxon>Alphaproteobacteria</taxon>
        <taxon>Sphingomonadales</taxon>
        <taxon>Sphingosinicellaceae</taxon>
        <taxon>Sphingosinicella</taxon>
        <taxon>environmental samples</taxon>
    </lineage>
</organism>
<evidence type="ECO:0000313" key="2">
    <source>
        <dbReference type="EMBL" id="CAA9542167.1"/>
    </source>
</evidence>
<feature type="region of interest" description="Disordered" evidence="1">
    <location>
        <begin position="1"/>
        <end position="22"/>
    </location>
</feature>
<protein>
    <submittedName>
        <fullName evidence="2">Gfa-like protein</fullName>
    </submittedName>
</protein>
<name>A0A6J4U7Q5_9SPHN</name>